<dbReference type="InterPro" id="IPR033121">
    <property type="entry name" value="PEPTIDASE_A1"/>
</dbReference>
<dbReference type="PANTHER" id="PTHR47966:SF6">
    <property type="entry name" value="PEPTIDASE A1 DOMAIN-CONTAINING PROTEIN"/>
    <property type="match status" value="1"/>
</dbReference>
<dbReference type="PROSITE" id="PS00141">
    <property type="entry name" value="ASP_PROTEASE"/>
    <property type="match status" value="1"/>
</dbReference>
<dbReference type="InterPro" id="IPR001969">
    <property type="entry name" value="Aspartic_peptidase_AS"/>
</dbReference>
<dbReference type="PANTHER" id="PTHR47966">
    <property type="entry name" value="BETA-SITE APP-CLEAVING ENZYME, ISOFORM A-RELATED"/>
    <property type="match status" value="1"/>
</dbReference>
<dbReference type="GO" id="GO:0004190">
    <property type="term" value="F:aspartic-type endopeptidase activity"/>
    <property type="evidence" value="ECO:0007669"/>
    <property type="project" value="UniProtKB-KW"/>
</dbReference>
<dbReference type="FunFam" id="2.40.70.10:FF:000115">
    <property type="entry name" value="Lysosomal aspartic protease"/>
    <property type="match status" value="1"/>
</dbReference>
<evidence type="ECO:0000256" key="8">
    <source>
        <dbReference type="SAM" id="SignalP"/>
    </source>
</evidence>
<accession>A0A8H5M0M2</accession>
<keyword evidence="4 6" id="KW-0378">Hydrolase</keyword>
<feature type="signal peptide" evidence="8">
    <location>
        <begin position="1"/>
        <end position="22"/>
    </location>
</feature>
<evidence type="ECO:0000256" key="2">
    <source>
        <dbReference type="ARBA" id="ARBA00022670"/>
    </source>
</evidence>
<keyword evidence="11" id="KW-1185">Reference proteome</keyword>
<name>A0A8H5M0M2_9AGAR</name>
<keyword evidence="3 6" id="KW-0064">Aspartyl protease</keyword>
<feature type="chain" id="PRO_5034083208" description="Peptidase A1 domain-containing protein" evidence="8">
    <location>
        <begin position="23"/>
        <end position="510"/>
    </location>
</feature>
<dbReference type="AlphaFoldDB" id="A0A8H5M0M2"/>
<feature type="active site" evidence="5">
    <location>
        <position position="306"/>
    </location>
</feature>
<evidence type="ECO:0000259" key="9">
    <source>
        <dbReference type="PROSITE" id="PS51767"/>
    </source>
</evidence>
<feature type="domain" description="Peptidase A1" evidence="9">
    <location>
        <begin position="79"/>
        <end position="423"/>
    </location>
</feature>
<evidence type="ECO:0000256" key="7">
    <source>
        <dbReference type="SAM" id="MobiDB-lite"/>
    </source>
</evidence>
<dbReference type="CDD" id="cd05471">
    <property type="entry name" value="pepsin_like"/>
    <property type="match status" value="1"/>
</dbReference>
<evidence type="ECO:0000256" key="3">
    <source>
        <dbReference type="ARBA" id="ARBA00022750"/>
    </source>
</evidence>
<dbReference type="InterPro" id="IPR034164">
    <property type="entry name" value="Pepsin-like_dom"/>
</dbReference>
<evidence type="ECO:0000256" key="1">
    <source>
        <dbReference type="ARBA" id="ARBA00007447"/>
    </source>
</evidence>
<evidence type="ECO:0000313" key="10">
    <source>
        <dbReference type="EMBL" id="KAF5376269.1"/>
    </source>
</evidence>
<dbReference type="SUPFAM" id="SSF50630">
    <property type="entry name" value="Acid proteases"/>
    <property type="match status" value="1"/>
</dbReference>
<dbReference type="Pfam" id="PF00026">
    <property type="entry name" value="Asp"/>
    <property type="match status" value="1"/>
</dbReference>
<evidence type="ECO:0000313" key="11">
    <source>
        <dbReference type="Proteomes" id="UP000565441"/>
    </source>
</evidence>
<dbReference type="Proteomes" id="UP000565441">
    <property type="component" value="Unassembled WGS sequence"/>
</dbReference>
<evidence type="ECO:0000256" key="4">
    <source>
        <dbReference type="ARBA" id="ARBA00022801"/>
    </source>
</evidence>
<proteinExistence type="inferred from homology"/>
<dbReference type="OrthoDB" id="771136at2759"/>
<evidence type="ECO:0000256" key="6">
    <source>
        <dbReference type="RuleBase" id="RU000454"/>
    </source>
</evidence>
<organism evidence="10 11">
    <name type="scientific">Tricholomella constricta</name>
    <dbReference type="NCBI Taxonomy" id="117010"/>
    <lineage>
        <taxon>Eukaryota</taxon>
        <taxon>Fungi</taxon>
        <taxon>Dikarya</taxon>
        <taxon>Basidiomycota</taxon>
        <taxon>Agaricomycotina</taxon>
        <taxon>Agaricomycetes</taxon>
        <taxon>Agaricomycetidae</taxon>
        <taxon>Agaricales</taxon>
        <taxon>Tricholomatineae</taxon>
        <taxon>Lyophyllaceae</taxon>
        <taxon>Tricholomella</taxon>
    </lineage>
</organism>
<dbReference type="PRINTS" id="PR00792">
    <property type="entry name" value="PEPSIN"/>
</dbReference>
<keyword evidence="2 6" id="KW-0645">Protease</keyword>
<comment type="caution">
    <text evidence="10">The sequence shown here is derived from an EMBL/GenBank/DDBJ whole genome shotgun (WGS) entry which is preliminary data.</text>
</comment>
<feature type="active site" evidence="5">
    <location>
        <position position="114"/>
    </location>
</feature>
<reference evidence="10 11" key="1">
    <citation type="journal article" date="2020" name="ISME J.">
        <title>Uncovering the hidden diversity of litter-decomposition mechanisms in mushroom-forming fungi.</title>
        <authorList>
            <person name="Floudas D."/>
            <person name="Bentzer J."/>
            <person name="Ahren D."/>
            <person name="Johansson T."/>
            <person name="Persson P."/>
            <person name="Tunlid A."/>
        </authorList>
    </citation>
    <scope>NUCLEOTIDE SEQUENCE [LARGE SCALE GENOMIC DNA]</scope>
    <source>
        <strain evidence="10 11">CBS 661.87</strain>
    </source>
</reference>
<comment type="similarity">
    <text evidence="1 6">Belongs to the peptidase A1 family.</text>
</comment>
<protein>
    <recommendedName>
        <fullName evidence="9">Peptidase A1 domain-containing protein</fullName>
    </recommendedName>
</protein>
<dbReference type="Gene3D" id="2.40.70.10">
    <property type="entry name" value="Acid Proteases"/>
    <property type="match status" value="2"/>
</dbReference>
<sequence>MASSILPLSLSLFFLLPAVSFAAEPLHFTLSRRSGHHDMDYYASAAQHLRGKYGRTKPVKGRRATAGISMVNQQSDASYFATVNIGTPIGPTRVLRPAAALRLMVVVPFNVILDTGSSDLWVADSSCTTCNRVTPVFEASASTSLQLSASGTNIRYGSGEVAGQIGRDTVSMGGFTVEQQTFLAVDDLTTGLLDGSVSGILGLAFSTIASTRAIPFWQTLAQDGQLTAPEMSFYMTRFRDVRTANVEEPGGIFTLGGTNSSLFTGEIEFLDIPVDPPTFWLLSLSAVTVQGKKVPISSTLSLSAIDTGTTLIGGPTSDVEAIWAAVPGSQPVPTMQGFFSFPCNTDVAVTMSFGGKSWPINTADMNLGRLAQGSSQCVGGIFDLSLGSNIVSGDGNPNWVVGATFLKNVYSVYRSNPPSIGFAQLSDAVGGSGTTPSLPTSSSDAGLTTSSITLDAPLATLSSPTSSGAPGAGPTDSNGSAVRNGGSSNKAVAGTLLVSALTSLFVAWLL</sequence>
<dbReference type="EMBL" id="JAACJP010000029">
    <property type="protein sequence ID" value="KAF5376269.1"/>
    <property type="molecule type" value="Genomic_DNA"/>
</dbReference>
<dbReference type="InterPro" id="IPR001461">
    <property type="entry name" value="Aspartic_peptidase_A1"/>
</dbReference>
<evidence type="ECO:0000256" key="5">
    <source>
        <dbReference type="PIRSR" id="PIRSR601461-1"/>
    </source>
</evidence>
<keyword evidence="8" id="KW-0732">Signal</keyword>
<dbReference type="InterPro" id="IPR021109">
    <property type="entry name" value="Peptidase_aspartic_dom_sf"/>
</dbReference>
<dbReference type="GO" id="GO:0006508">
    <property type="term" value="P:proteolysis"/>
    <property type="evidence" value="ECO:0007669"/>
    <property type="project" value="UniProtKB-KW"/>
</dbReference>
<gene>
    <name evidence="10" type="ORF">D9615_008554</name>
</gene>
<feature type="region of interest" description="Disordered" evidence="7">
    <location>
        <begin position="462"/>
        <end position="484"/>
    </location>
</feature>
<feature type="compositionally biased region" description="Low complexity" evidence="7">
    <location>
        <begin position="462"/>
        <end position="475"/>
    </location>
</feature>
<dbReference type="PROSITE" id="PS51767">
    <property type="entry name" value="PEPTIDASE_A1"/>
    <property type="match status" value="1"/>
</dbReference>